<dbReference type="Proteomes" id="UP001498398">
    <property type="component" value="Unassembled WGS sequence"/>
</dbReference>
<protein>
    <recommendedName>
        <fullName evidence="7">Ubiquitin-like domain-containing protein</fullName>
    </recommendedName>
</protein>
<evidence type="ECO:0000256" key="6">
    <source>
        <dbReference type="SAM" id="Phobius"/>
    </source>
</evidence>
<name>A0ABR1K1C0_9AGAR</name>
<accession>A0ABR1K1C0</accession>
<comment type="subcellular location">
    <subcellularLocation>
        <location evidence="1">Membrane</location>
    </subcellularLocation>
</comment>
<sequence>MYIRVELPTYAHSFSVDVPNDANVLQLKQEISRSCPGSPRVDGQRIIWRGRYLSDGEKLEALWSSADESRIVHLSVHPSAWSSDPPNHNKEPLTTVQAPAPIHTIPTASRIPRSAPIPPSQSASLPAYILAKHRNALSVLMQQPGIQDVSNQSTEARTAAVQFVERRGYVWPTILDEQYPPPEAGGLKYDITVIDGQSYLRLQNPAEKPTAAQLHALNVLSYTFALLKLPSQIPSPTPVLQSTPTELPPQINALLQQMGLPPVNVNPAALQNQNQNPNQPNVLFEVREVQIRPFLLPLAMLLFRTLLLLYFVAPARKPVFGILIFAWVLYEIWQPIRNGLARNLQRAVAADQQGQQNAPPRAGDPGANPVQPNGAVPEPQQPAPAPVAEGANAAMVFDTLANYDIQEEEFELANGAQEPGLGRKAAAFVTLLLATAHPAIWNRRRALLRRREGRIRTEANAMEVQDEDDDAQNARRAERRRELLAQHARRPPWIQNYIARVVNGEWVDDSD</sequence>
<evidence type="ECO:0000256" key="2">
    <source>
        <dbReference type="ARBA" id="ARBA00022692"/>
    </source>
</evidence>
<evidence type="ECO:0000256" key="1">
    <source>
        <dbReference type="ARBA" id="ARBA00004370"/>
    </source>
</evidence>
<feature type="transmembrane region" description="Helical" evidence="6">
    <location>
        <begin position="294"/>
        <end position="312"/>
    </location>
</feature>
<keyword evidence="2 6" id="KW-0812">Transmembrane</keyword>
<feature type="domain" description="Ubiquitin-like" evidence="7">
    <location>
        <begin position="1"/>
        <end position="62"/>
    </location>
</feature>
<feature type="transmembrane region" description="Helical" evidence="6">
    <location>
        <begin position="319"/>
        <end position="336"/>
    </location>
</feature>
<dbReference type="PROSITE" id="PS50053">
    <property type="entry name" value="UBIQUITIN_2"/>
    <property type="match status" value="1"/>
</dbReference>
<evidence type="ECO:0000313" key="8">
    <source>
        <dbReference type="EMBL" id="KAK7470801.1"/>
    </source>
</evidence>
<keyword evidence="4 6" id="KW-0472">Membrane</keyword>
<dbReference type="PANTHER" id="PTHR12943">
    <property type="entry name" value="HOMOCYSTEINE-RESPONSIVE ENDOPLASMIC RETICULUM-RESIDENT UNIQUITIN-LIKE DOMAIN HERPUD PROTEIN FAMILY MEMBER"/>
    <property type="match status" value="1"/>
</dbReference>
<reference evidence="8 9" key="1">
    <citation type="submission" date="2024-01" db="EMBL/GenBank/DDBJ databases">
        <title>A draft genome for the cacao thread blight pathogen Marasmiellus scandens.</title>
        <authorList>
            <person name="Baruah I.K."/>
            <person name="Leung J."/>
            <person name="Bukari Y."/>
            <person name="Amoako-Attah I."/>
            <person name="Meinhardt L.W."/>
            <person name="Bailey B.A."/>
            <person name="Cohen S.P."/>
        </authorList>
    </citation>
    <scope>NUCLEOTIDE SEQUENCE [LARGE SCALE GENOMIC DNA]</scope>
    <source>
        <strain evidence="8 9">GH-19</strain>
    </source>
</reference>
<dbReference type="InterPro" id="IPR029071">
    <property type="entry name" value="Ubiquitin-like_domsf"/>
</dbReference>
<gene>
    <name evidence="8" type="ORF">VKT23_002219</name>
</gene>
<dbReference type="SUPFAM" id="SSF54236">
    <property type="entry name" value="Ubiquitin-like"/>
    <property type="match status" value="1"/>
</dbReference>
<keyword evidence="3 6" id="KW-1133">Transmembrane helix</keyword>
<dbReference type="EMBL" id="JBANRG010000002">
    <property type="protein sequence ID" value="KAK7470801.1"/>
    <property type="molecule type" value="Genomic_DNA"/>
</dbReference>
<evidence type="ECO:0000256" key="5">
    <source>
        <dbReference type="SAM" id="MobiDB-lite"/>
    </source>
</evidence>
<evidence type="ECO:0000313" key="9">
    <source>
        <dbReference type="Proteomes" id="UP001498398"/>
    </source>
</evidence>
<organism evidence="8 9">
    <name type="scientific">Marasmiellus scandens</name>
    <dbReference type="NCBI Taxonomy" id="2682957"/>
    <lineage>
        <taxon>Eukaryota</taxon>
        <taxon>Fungi</taxon>
        <taxon>Dikarya</taxon>
        <taxon>Basidiomycota</taxon>
        <taxon>Agaricomycotina</taxon>
        <taxon>Agaricomycetes</taxon>
        <taxon>Agaricomycetidae</taxon>
        <taxon>Agaricales</taxon>
        <taxon>Marasmiineae</taxon>
        <taxon>Omphalotaceae</taxon>
        <taxon>Marasmiellus</taxon>
    </lineage>
</organism>
<dbReference type="Gene3D" id="3.10.20.90">
    <property type="entry name" value="Phosphatidylinositol 3-kinase Catalytic Subunit, Chain A, domain 1"/>
    <property type="match status" value="1"/>
</dbReference>
<keyword evidence="9" id="KW-1185">Reference proteome</keyword>
<dbReference type="InterPro" id="IPR039751">
    <property type="entry name" value="HERPUD1/2"/>
</dbReference>
<dbReference type="PANTHER" id="PTHR12943:SF27">
    <property type="entry name" value="HOMOCYSTEINE-INDUCED ENDOPLASMIC RETICULUM PROTEIN, ISOFORM A"/>
    <property type="match status" value="1"/>
</dbReference>
<proteinExistence type="predicted"/>
<feature type="region of interest" description="Disordered" evidence="5">
    <location>
        <begin position="351"/>
        <end position="386"/>
    </location>
</feature>
<dbReference type="InterPro" id="IPR000626">
    <property type="entry name" value="Ubiquitin-like_dom"/>
</dbReference>
<evidence type="ECO:0000256" key="4">
    <source>
        <dbReference type="ARBA" id="ARBA00023136"/>
    </source>
</evidence>
<evidence type="ECO:0000259" key="7">
    <source>
        <dbReference type="PROSITE" id="PS50053"/>
    </source>
</evidence>
<evidence type="ECO:0000256" key="3">
    <source>
        <dbReference type="ARBA" id="ARBA00022989"/>
    </source>
</evidence>
<comment type="caution">
    <text evidence="8">The sequence shown here is derived from an EMBL/GenBank/DDBJ whole genome shotgun (WGS) entry which is preliminary data.</text>
</comment>